<dbReference type="KEGG" id="erl:AOC36_09590"/>
<sequence length="202" mass="23056">MYINFDLLLKLIKSINMKIETNSITLIIDKNNGSHYREIIQDLSDNKTLQKGKSHASILFLTIGIGFASLIHGNVNPGSLKLNDPKTTENYPLLNNSDTSVGGYDMSNNVSQETFNVYKDSNEKRLENIEKRLDSIVILLEKIDDKLITKESLETKLENTEIRLRNWILTTAFITVLGFLGWLFIYLFPNVDKLFKAIEAIK</sequence>
<evidence type="ECO:0000313" key="3">
    <source>
        <dbReference type="EMBL" id="AMC94225.1"/>
    </source>
</evidence>
<feature type="transmembrane region" description="Helical" evidence="2">
    <location>
        <begin position="167"/>
        <end position="188"/>
    </location>
</feature>
<keyword evidence="1" id="KW-0175">Coiled coil</keyword>
<keyword evidence="2" id="KW-0812">Transmembrane</keyword>
<keyword evidence="2" id="KW-0472">Membrane</keyword>
<gene>
    <name evidence="3" type="ORF">AOC36_09590</name>
</gene>
<feature type="coiled-coil region" evidence="1">
    <location>
        <begin position="126"/>
        <end position="170"/>
    </location>
</feature>
<keyword evidence="2" id="KW-1133">Transmembrane helix</keyword>
<dbReference type="AlphaFoldDB" id="A0A0X8H188"/>
<organism evidence="3 4">
    <name type="scientific">Erysipelothrix larvae</name>
    <dbReference type="NCBI Taxonomy" id="1514105"/>
    <lineage>
        <taxon>Bacteria</taxon>
        <taxon>Bacillati</taxon>
        <taxon>Bacillota</taxon>
        <taxon>Erysipelotrichia</taxon>
        <taxon>Erysipelotrichales</taxon>
        <taxon>Erysipelotrichaceae</taxon>
        <taxon>Erysipelothrix</taxon>
    </lineage>
</organism>
<evidence type="ECO:0000256" key="2">
    <source>
        <dbReference type="SAM" id="Phobius"/>
    </source>
</evidence>
<proteinExistence type="predicted"/>
<evidence type="ECO:0000313" key="4">
    <source>
        <dbReference type="Proteomes" id="UP000063781"/>
    </source>
</evidence>
<name>A0A0X8H188_9FIRM</name>
<accession>A0A0X8H188</accession>
<protein>
    <submittedName>
        <fullName evidence="3">Uncharacterized protein</fullName>
    </submittedName>
</protein>
<dbReference type="STRING" id="1514105.AOC36_09590"/>
<evidence type="ECO:0000256" key="1">
    <source>
        <dbReference type="SAM" id="Coils"/>
    </source>
</evidence>
<dbReference type="EMBL" id="CP013213">
    <property type="protein sequence ID" value="AMC94225.1"/>
    <property type="molecule type" value="Genomic_DNA"/>
</dbReference>
<feature type="transmembrane region" description="Helical" evidence="2">
    <location>
        <begin position="56"/>
        <end position="75"/>
    </location>
</feature>
<keyword evidence="4" id="KW-1185">Reference proteome</keyword>
<dbReference type="Proteomes" id="UP000063781">
    <property type="component" value="Chromosome"/>
</dbReference>
<reference evidence="3 4" key="1">
    <citation type="submission" date="2015-10" db="EMBL/GenBank/DDBJ databases">
        <title>Erysipelothrix larvae sp. LV19 isolated from the larval gut of the rhinoceros beetle, Trypoxylus dichotomus.</title>
        <authorList>
            <person name="Lim S."/>
            <person name="Kim B.-C."/>
        </authorList>
    </citation>
    <scope>NUCLEOTIDE SEQUENCE [LARGE SCALE GENOMIC DNA]</scope>
    <source>
        <strain evidence="3 4">LV19</strain>
    </source>
</reference>